<evidence type="ECO:0000256" key="1">
    <source>
        <dbReference type="SAM" id="MobiDB-lite"/>
    </source>
</evidence>
<comment type="caution">
    <text evidence="2">The sequence shown here is derived from an EMBL/GenBank/DDBJ whole genome shotgun (WGS) entry which is preliminary data.</text>
</comment>
<reference evidence="2" key="1">
    <citation type="submission" date="2024-01" db="EMBL/GenBank/DDBJ databases">
        <authorList>
            <person name="Webb A."/>
        </authorList>
    </citation>
    <scope>NUCLEOTIDE SEQUENCE</scope>
    <source>
        <strain evidence="2">Pm1</strain>
    </source>
</reference>
<evidence type="ECO:0000313" key="2">
    <source>
        <dbReference type="EMBL" id="CAK7932734.1"/>
    </source>
</evidence>
<proteinExistence type="predicted"/>
<evidence type="ECO:0000313" key="3">
    <source>
        <dbReference type="Proteomes" id="UP001162060"/>
    </source>
</evidence>
<gene>
    <name evidence="2" type="ORF">PM001_LOCUS17884</name>
</gene>
<dbReference type="AlphaFoldDB" id="A0AAV1UD20"/>
<organism evidence="2 3">
    <name type="scientific">Peronospora matthiolae</name>
    <dbReference type="NCBI Taxonomy" id="2874970"/>
    <lineage>
        <taxon>Eukaryota</taxon>
        <taxon>Sar</taxon>
        <taxon>Stramenopiles</taxon>
        <taxon>Oomycota</taxon>
        <taxon>Peronosporomycetes</taxon>
        <taxon>Peronosporales</taxon>
        <taxon>Peronosporaceae</taxon>
        <taxon>Peronospora</taxon>
    </lineage>
</organism>
<feature type="region of interest" description="Disordered" evidence="1">
    <location>
        <begin position="25"/>
        <end position="44"/>
    </location>
</feature>
<dbReference type="EMBL" id="CAKLBY020000190">
    <property type="protein sequence ID" value="CAK7932734.1"/>
    <property type="molecule type" value="Genomic_DNA"/>
</dbReference>
<sequence>MIGVQVKQPPSLSLVKPLQESCVHAAPTSSSHGSWLASGRFMPR</sequence>
<protein>
    <submittedName>
        <fullName evidence="2">Uncharacterized protein</fullName>
    </submittedName>
</protein>
<name>A0AAV1UD20_9STRA</name>
<accession>A0AAV1UD20</accession>
<dbReference type="Proteomes" id="UP001162060">
    <property type="component" value="Unassembled WGS sequence"/>
</dbReference>